<reference evidence="1" key="1">
    <citation type="submission" date="2018-05" db="EMBL/GenBank/DDBJ databases">
        <authorList>
            <person name="Lanie J.A."/>
            <person name="Ng W.-L."/>
            <person name="Kazmierczak K.M."/>
            <person name="Andrzejewski T.M."/>
            <person name="Davidsen T.M."/>
            <person name="Wayne K.J."/>
            <person name="Tettelin H."/>
            <person name="Glass J.I."/>
            <person name="Rusch D."/>
            <person name="Podicherti R."/>
            <person name="Tsui H.-C.T."/>
            <person name="Winkler M.E."/>
        </authorList>
    </citation>
    <scope>NUCLEOTIDE SEQUENCE</scope>
</reference>
<gene>
    <name evidence="1" type="ORF">METZ01_LOCUS160840</name>
</gene>
<protein>
    <recommendedName>
        <fullName evidence="2">Peptidase M6-like domain-containing protein</fullName>
    </recommendedName>
</protein>
<organism evidence="1">
    <name type="scientific">marine metagenome</name>
    <dbReference type="NCBI Taxonomy" id="408172"/>
    <lineage>
        <taxon>unclassified sequences</taxon>
        <taxon>metagenomes</taxon>
        <taxon>ecological metagenomes</taxon>
    </lineage>
</organism>
<sequence>MKQKNIIYLFLFSFGILLGQNTRATIQSGPIDYIDTLPERPLCAVPTLTNDFITSHLERMKRDYPEVYSKMQNPPILSKTSNIGSFEKFWVMVDDGQGGQKSEEIVAELLAKGDYTAIWADTSKINGSPNISKSLADQYIKLLEESTPLGSRDTTKGVYQLELEYFGSPPNKDGDGIVDFLFADIYSGAGGYFYSLDQTNGTGSNRRDIVYIDTYASISYTEGTLSHELQHLIHYNYDPYETIHFNEGLSEMATIVCGGGYISHAHYLNQADQINWTWAGTAADYSMASLFVLYFVEQLGDKSIKDFINLNAGGNPMQGWLAFNQLMTNYGTGLMYRDWLVDWYTANYLNNKVISPKYGYDLWMPMTA</sequence>
<dbReference type="AlphaFoldDB" id="A0A382B2C7"/>
<dbReference type="EMBL" id="UINC01027917">
    <property type="protein sequence ID" value="SVB07986.1"/>
    <property type="molecule type" value="Genomic_DNA"/>
</dbReference>
<proteinExistence type="predicted"/>
<accession>A0A382B2C7</accession>
<evidence type="ECO:0000313" key="1">
    <source>
        <dbReference type="EMBL" id="SVB07986.1"/>
    </source>
</evidence>
<evidence type="ECO:0008006" key="2">
    <source>
        <dbReference type="Google" id="ProtNLM"/>
    </source>
</evidence>
<feature type="non-terminal residue" evidence="1">
    <location>
        <position position="368"/>
    </location>
</feature>
<name>A0A382B2C7_9ZZZZ</name>